<dbReference type="GO" id="GO:0003968">
    <property type="term" value="F:RNA-directed RNA polymerase activity"/>
    <property type="evidence" value="ECO:0007669"/>
    <property type="project" value="InterPro"/>
</dbReference>
<evidence type="ECO:0000313" key="4">
    <source>
        <dbReference type="EMBL" id="QED43032.1"/>
    </source>
</evidence>
<organism evidence="4">
    <name type="scientific">Podosphaera virus A</name>
    <dbReference type="NCBI Taxonomy" id="2592794"/>
    <lineage>
        <taxon>Viruses</taxon>
    </lineage>
</organism>
<feature type="domain" description="RdRp catalytic" evidence="3">
    <location>
        <begin position="290"/>
        <end position="418"/>
    </location>
</feature>
<evidence type="ECO:0000256" key="1">
    <source>
        <dbReference type="ARBA" id="ARBA00022953"/>
    </source>
</evidence>
<dbReference type="GO" id="GO:0003723">
    <property type="term" value="F:RNA binding"/>
    <property type="evidence" value="ECO:0007669"/>
    <property type="project" value="InterPro"/>
</dbReference>
<feature type="region of interest" description="Disordered" evidence="2">
    <location>
        <begin position="1"/>
        <end position="43"/>
    </location>
</feature>
<dbReference type="EMBL" id="MK231034">
    <property type="protein sequence ID" value="QED43032.1"/>
    <property type="molecule type" value="Genomic_RNA"/>
</dbReference>
<reference evidence="4" key="1">
    <citation type="submission" date="2018-11" db="EMBL/GenBank/DDBJ databases">
        <authorList>
            <person name="Jo Y."/>
            <person name="Cho W.K."/>
        </authorList>
    </citation>
    <scope>NUCLEOTIDE SEQUENCE</scope>
    <source>
        <strain evidence="4">Won</strain>
    </source>
</reference>
<dbReference type="PROSITE" id="PS50507">
    <property type="entry name" value="RDRP_SSRNA_POS"/>
    <property type="match status" value="1"/>
</dbReference>
<keyword evidence="1" id="KW-0693">Viral RNA replication</keyword>
<dbReference type="InterPro" id="IPR007094">
    <property type="entry name" value="RNA-dir_pol_PSvirus"/>
</dbReference>
<evidence type="ECO:0000259" key="3">
    <source>
        <dbReference type="PROSITE" id="PS50507"/>
    </source>
</evidence>
<dbReference type="SUPFAM" id="SSF56672">
    <property type="entry name" value="DNA/RNA polymerases"/>
    <property type="match status" value="1"/>
</dbReference>
<sequence>MPPIRRSNNKTTVSHQALPYTTGSSRTRRRNKPAEQAEPVVSPTQVDELATLRREFNHITVLPRAHFYKPVSNSLRIADPDPLILEYNNISPPPVPDLRVEQFTFICACNKVEMIHLKLFDRPVRTPLPEHNEAIGLAAEITAEILHLPRLLRFPDVEDLSSVNFAPGAFAGIHYALQGKPIRANADALAQNDAEIAFDSLLNGEYVAPHDVRMGGRGKIAEVPDGVAREQPPPVGRLILMLSHRDLKMCGVTEKQLTRAYSQPEYPIAVGQSWFHGGSQQFLERMAPYKTWYCFDAKKFDSNIDPWMVRVAIKIIRGQYYEGFDAKYDAYWNFIFDSLVEAPIYRDDGIRFQKYVGTTSGHSHNTLVESIITILLGYATLITMHPELTKEEIRQDAWMESLGDDNIMALKGKLLGHSVEDIATVMHTAFGIDWFGKKSFATTRLLDPHHGDFQGVQFLGKYWYLGDYPLETKVIKLPLPYRPAKETYLSLLFPEHGKLEPTNTYLRVLLKYMDAAGNRPMEAWLSGLLDWLETRRVEIPDNLPSHSRRIVSGVYRNVRGEMPRPKRINFLRWRDLVVLPREEYRRAWSGGRSRGY</sequence>
<dbReference type="GO" id="GO:0039694">
    <property type="term" value="P:viral RNA genome replication"/>
    <property type="evidence" value="ECO:0007669"/>
    <property type="project" value="InterPro"/>
</dbReference>
<dbReference type="InterPro" id="IPR043502">
    <property type="entry name" value="DNA/RNA_pol_sf"/>
</dbReference>
<accession>A0A7G3KHX5</accession>
<dbReference type="InterPro" id="IPR001205">
    <property type="entry name" value="RNA-dir_pol_C"/>
</dbReference>
<proteinExistence type="predicted"/>
<dbReference type="GO" id="GO:0006351">
    <property type="term" value="P:DNA-templated transcription"/>
    <property type="evidence" value="ECO:0007669"/>
    <property type="project" value="InterPro"/>
</dbReference>
<feature type="compositionally biased region" description="Polar residues" evidence="2">
    <location>
        <begin position="9"/>
        <end position="25"/>
    </location>
</feature>
<name>A0A7G3KHX5_9VIRU</name>
<evidence type="ECO:0000256" key="2">
    <source>
        <dbReference type="SAM" id="MobiDB-lite"/>
    </source>
</evidence>
<dbReference type="Pfam" id="PF00680">
    <property type="entry name" value="RdRP_1"/>
    <property type="match status" value="1"/>
</dbReference>
<protein>
    <submittedName>
        <fullName evidence="4">Putative RdRp</fullName>
    </submittedName>
</protein>